<evidence type="ECO:0000313" key="4">
    <source>
        <dbReference type="Proteomes" id="UP000029226"/>
    </source>
</evidence>
<comment type="caution">
    <text evidence="1">The sequence shown here is derived from an EMBL/GenBank/DDBJ whole genome shotgun (WGS) entry which is preliminary data.</text>
</comment>
<organism evidence="1 3">
    <name type="scientific">Nonlabens ulvanivorans</name>
    <name type="common">Persicivirga ulvanivorans</name>
    <dbReference type="NCBI Taxonomy" id="906888"/>
    <lineage>
        <taxon>Bacteria</taxon>
        <taxon>Pseudomonadati</taxon>
        <taxon>Bacteroidota</taxon>
        <taxon>Flavobacteriia</taxon>
        <taxon>Flavobacteriales</taxon>
        <taxon>Flavobacteriaceae</taxon>
        <taxon>Nonlabens</taxon>
    </lineage>
</organism>
<gene>
    <name evidence="1" type="ORF">JCM19296_624</name>
    <name evidence="2" type="ORF">JCM19314_2953</name>
</gene>
<dbReference type="EMBL" id="BBLG01000001">
    <property type="protein sequence ID" value="GAK75046.1"/>
    <property type="molecule type" value="Genomic_DNA"/>
</dbReference>
<evidence type="ECO:0000313" key="2">
    <source>
        <dbReference type="EMBL" id="GAK98922.1"/>
    </source>
</evidence>
<evidence type="ECO:0000313" key="1">
    <source>
        <dbReference type="EMBL" id="GAK75046.1"/>
    </source>
</evidence>
<dbReference type="EMBL" id="BBMM01000001">
    <property type="protein sequence ID" value="GAK98922.1"/>
    <property type="molecule type" value="Genomic_DNA"/>
</dbReference>
<dbReference type="AlphaFoldDB" id="A0A081D800"/>
<evidence type="ECO:0000313" key="3">
    <source>
        <dbReference type="Proteomes" id="UP000028980"/>
    </source>
</evidence>
<dbReference type="Proteomes" id="UP000029226">
    <property type="component" value="Unassembled WGS sequence"/>
</dbReference>
<reference evidence="3 4" key="1">
    <citation type="journal article" date="2014" name="Genome Announc.">
        <title>Draft Genome Sequences of Marine Flavobacterium Nonlabens Strains NR17, NR24, NR27, NR32, NR33, and Ara13.</title>
        <authorList>
            <person name="Nakanishi M."/>
            <person name="Meirelles P."/>
            <person name="Suzuki R."/>
            <person name="Takatani N."/>
            <person name="Mino S."/>
            <person name="Suda W."/>
            <person name="Oshima K."/>
            <person name="Hattori M."/>
            <person name="Ohkuma M."/>
            <person name="Hosokawa M."/>
            <person name="Miyashita K."/>
            <person name="Thompson F.L."/>
            <person name="Niwa A."/>
            <person name="Sawabe T."/>
            <person name="Sawabe T."/>
        </authorList>
    </citation>
    <scope>NUCLEOTIDE SEQUENCE [LARGE SCALE GENOMIC DNA]</scope>
    <source>
        <strain evidence="1">JCM 19296</strain>
        <strain evidence="2">JCM 19314</strain>
        <strain evidence="3">JCM19296</strain>
        <strain evidence="4">JCM19314</strain>
    </source>
</reference>
<name>A0A081D800_NONUL</name>
<dbReference type="Proteomes" id="UP000028980">
    <property type="component" value="Unassembled WGS sequence"/>
</dbReference>
<proteinExistence type="predicted"/>
<accession>A0A081D800</accession>
<sequence>MGSHNGENGEDLIYVSVSSCVTFSSPETLGDARARACVKAQNNARRAVAILQAAP</sequence>
<protein>
    <submittedName>
        <fullName evidence="1">Uncharacterized protein</fullName>
    </submittedName>
</protein>